<evidence type="ECO:0000313" key="1">
    <source>
        <dbReference type="EMBL" id="KAL3498369.1"/>
    </source>
</evidence>
<evidence type="ECO:0000313" key="2">
    <source>
        <dbReference type="Proteomes" id="UP001630127"/>
    </source>
</evidence>
<accession>A0ABD2XVT8</accession>
<dbReference type="EMBL" id="JBJUIK010000017">
    <property type="protein sequence ID" value="KAL3498369.1"/>
    <property type="molecule type" value="Genomic_DNA"/>
</dbReference>
<keyword evidence="2" id="KW-1185">Reference proteome</keyword>
<sequence>MKGPVEVAAVVGSYSSFQVPVLGFMVPMDMTIHLEEHIKITVVVMVQVQVAIKDSLMDVESIEVKREGHMRM</sequence>
<reference evidence="1 2" key="1">
    <citation type="submission" date="2024-11" db="EMBL/GenBank/DDBJ databases">
        <title>A near-complete genome assembly of Cinchona calisaya.</title>
        <authorList>
            <person name="Lian D.C."/>
            <person name="Zhao X.W."/>
            <person name="Wei L."/>
        </authorList>
    </citation>
    <scope>NUCLEOTIDE SEQUENCE [LARGE SCALE GENOMIC DNA]</scope>
    <source>
        <tissue evidence="1">Nenye</tissue>
    </source>
</reference>
<gene>
    <name evidence="1" type="ORF">ACH5RR_041101</name>
</gene>
<protein>
    <submittedName>
        <fullName evidence="1">Uncharacterized protein</fullName>
    </submittedName>
</protein>
<name>A0ABD2XVT8_9GENT</name>
<proteinExistence type="predicted"/>
<comment type="caution">
    <text evidence="1">The sequence shown here is derived from an EMBL/GenBank/DDBJ whole genome shotgun (WGS) entry which is preliminary data.</text>
</comment>
<dbReference type="AlphaFoldDB" id="A0ABD2XVT8"/>
<organism evidence="1 2">
    <name type="scientific">Cinchona calisaya</name>
    <dbReference type="NCBI Taxonomy" id="153742"/>
    <lineage>
        <taxon>Eukaryota</taxon>
        <taxon>Viridiplantae</taxon>
        <taxon>Streptophyta</taxon>
        <taxon>Embryophyta</taxon>
        <taxon>Tracheophyta</taxon>
        <taxon>Spermatophyta</taxon>
        <taxon>Magnoliopsida</taxon>
        <taxon>eudicotyledons</taxon>
        <taxon>Gunneridae</taxon>
        <taxon>Pentapetalae</taxon>
        <taxon>asterids</taxon>
        <taxon>lamiids</taxon>
        <taxon>Gentianales</taxon>
        <taxon>Rubiaceae</taxon>
        <taxon>Cinchonoideae</taxon>
        <taxon>Cinchoneae</taxon>
        <taxon>Cinchona</taxon>
    </lineage>
</organism>
<dbReference type="Proteomes" id="UP001630127">
    <property type="component" value="Unassembled WGS sequence"/>
</dbReference>